<feature type="region of interest" description="Disordered" evidence="1">
    <location>
        <begin position="13"/>
        <end position="55"/>
    </location>
</feature>
<dbReference type="EMBL" id="BMAT01007137">
    <property type="protein sequence ID" value="GFR58383.1"/>
    <property type="molecule type" value="Genomic_DNA"/>
</dbReference>
<evidence type="ECO:0000313" key="3">
    <source>
        <dbReference type="Proteomes" id="UP000762676"/>
    </source>
</evidence>
<accession>A0AAV4ECT8</accession>
<keyword evidence="3" id="KW-1185">Reference proteome</keyword>
<proteinExistence type="predicted"/>
<name>A0AAV4ECT8_9GAST</name>
<organism evidence="2 3">
    <name type="scientific">Elysia marginata</name>
    <dbReference type="NCBI Taxonomy" id="1093978"/>
    <lineage>
        <taxon>Eukaryota</taxon>
        <taxon>Metazoa</taxon>
        <taxon>Spiralia</taxon>
        <taxon>Lophotrochozoa</taxon>
        <taxon>Mollusca</taxon>
        <taxon>Gastropoda</taxon>
        <taxon>Heterobranchia</taxon>
        <taxon>Euthyneura</taxon>
        <taxon>Panpulmonata</taxon>
        <taxon>Sacoglossa</taxon>
        <taxon>Placobranchoidea</taxon>
        <taxon>Plakobranchidae</taxon>
        <taxon>Elysia</taxon>
    </lineage>
</organism>
<comment type="caution">
    <text evidence="2">The sequence shown here is derived from an EMBL/GenBank/DDBJ whole genome shotgun (WGS) entry which is preliminary data.</text>
</comment>
<protein>
    <submittedName>
        <fullName evidence="2">Uncharacterized protein</fullName>
    </submittedName>
</protein>
<dbReference type="Proteomes" id="UP000762676">
    <property type="component" value="Unassembled WGS sequence"/>
</dbReference>
<gene>
    <name evidence="2" type="ORF">ElyMa_003480700</name>
</gene>
<evidence type="ECO:0000313" key="2">
    <source>
        <dbReference type="EMBL" id="GFR58383.1"/>
    </source>
</evidence>
<evidence type="ECO:0000256" key="1">
    <source>
        <dbReference type="SAM" id="MobiDB-lite"/>
    </source>
</evidence>
<sequence>MLMGKQYTAAAAATGGLQLPPGIEPRQSRVASWPAAKSLRRDDHSDPGSRWPGTDVNLHIARPGCLTLAAR</sequence>
<reference evidence="2 3" key="1">
    <citation type="journal article" date="2021" name="Elife">
        <title>Chloroplast acquisition without the gene transfer in kleptoplastic sea slugs, Plakobranchus ocellatus.</title>
        <authorList>
            <person name="Maeda T."/>
            <person name="Takahashi S."/>
            <person name="Yoshida T."/>
            <person name="Shimamura S."/>
            <person name="Takaki Y."/>
            <person name="Nagai Y."/>
            <person name="Toyoda A."/>
            <person name="Suzuki Y."/>
            <person name="Arimoto A."/>
            <person name="Ishii H."/>
            <person name="Satoh N."/>
            <person name="Nishiyama T."/>
            <person name="Hasebe M."/>
            <person name="Maruyama T."/>
            <person name="Minagawa J."/>
            <person name="Obokata J."/>
            <person name="Shigenobu S."/>
        </authorList>
    </citation>
    <scope>NUCLEOTIDE SEQUENCE [LARGE SCALE GENOMIC DNA]</scope>
</reference>
<dbReference type="AlphaFoldDB" id="A0AAV4ECT8"/>